<dbReference type="PANTHER" id="PTHR33221">
    <property type="entry name" value="WINGED HELIX-TURN-HELIX TRANSCRIPTIONAL REGULATOR, RRF2 FAMILY"/>
    <property type="match status" value="1"/>
</dbReference>
<proteinExistence type="predicted"/>
<dbReference type="RefSeq" id="WP_306729175.1">
    <property type="nucleotide sequence ID" value="NZ_JAVDDT010000009.1"/>
</dbReference>
<dbReference type="PANTHER" id="PTHR33221:SF2">
    <property type="entry name" value="TRANSCRIPTIONAL REGULATOR"/>
    <property type="match status" value="1"/>
</dbReference>
<dbReference type="Proteomes" id="UP001239019">
    <property type="component" value="Unassembled WGS sequence"/>
</dbReference>
<dbReference type="Pfam" id="PF02082">
    <property type="entry name" value="Rrf2"/>
    <property type="match status" value="1"/>
</dbReference>
<dbReference type="NCBIfam" id="TIGR02944">
    <property type="entry name" value="suf_reg_Xantho"/>
    <property type="match status" value="1"/>
</dbReference>
<dbReference type="NCBIfam" id="TIGR00738">
    <property type="entry name" value="rrf2_super"/>
    <property type="match status" value="1"/>
</dbReference>
<dbReference type="InterPro" id="IPR036388">
    <property type="entry name" value="WH-like_DNA-bd_sf"/>
</dbReference>
<comment type="caution">
    <text evidence="1">The sequence shown here is derived from an EMBL/GenBank/DDBJ whole genome shotgun (WGS) entry which is preliminary data.</text>
</comment>
<gene>
    <name evidence="1" type="ORF">RBH19_12415</name>
</gene>
<reference evidence="1 2" key="1">
    <citation type="submission" date="2023-08" db="EMBL/GenBank/DDBJ databases">
        <title>Whole-genome sequencing of halo(alkali)philic microorganisms from hypersaline lakes.</title>
        <authorList>
            <person name="Sorokin D.Y."/>
            <person name="Abbas B."/>
            <person name="Merkel A.Y."/>
        </authorList>
    </citation>
    <scope>NUCLEOTIDE SEQUENCE [LARGE SCALE GENOMIC DNA]</scope>
    <source>
        <strain evidence="1 2">AB-CW4</strain>
    </source>
</reference>
<protein>
    <submittedName>
        <fullName evidence="1">SUF system Fe-S cluster assembly regulator</fullName>
    </submittedName>
</protein>
<evidence type="ECO:0000313" key="1">
    <source>
        <dbReference type="EMBL" id="MDQ2070676.1"/>
    </source>
</evidence>
<dbReference type="EMBL" id="JAVDDT010000009">
    <property type="protein sequence ID" value="MDQ2070676.1"/>
    <property type="molecule type" value="Genomic_DNA"/>
</dbReference>
<dbReference type="PROSITE" id="PS01332">
    <property type="entry name" value="HTH_RRF2_1"/>
    <property type="match status" value="1"/>
</dbReference>
<dbReference type="SUPFAM" id="SSF46785">
    <property type="entry name" value="Winged helix' DNA-binding domain"/>
    <property type="match status" value="1"/>
</dbReference>
<dbReference type="InterPro" id="IPR014290">
    <property type="entry name" value="SUF_FeS_clus_asmbl_reg"/>
</dbReference>
<sequence length="157" mass="16688">MLKLSRLTDYATLVLAHLASQPQRRHSAAEVAERTGLAGPTVSKVLKALARDGLVSSTRGATGGYALSRTAREITAADIIDAIEGPVAVTECSHEDGDCSLEAVCGVGQGWQRINRLIRGTLEQITLDELLRPATPLQWFPKGSFNPAADAGPERKA</sequence>
<dbReference type="InterPro" id="IPR030489">
    <property type="entry name" value="TR_Rrf2-type_CS"/>
</dbReference>
<keyword evidence="2" id="KW-1185">Reference proteome</keyword>
<name>A0ABU0W9F4_9GAMM</name>
<organism evidence="1 2">
    <name type="scientific">Natronospira bacteriovora</name>
    <dbReference type="NCBI Taxonomy" id="3069753"/>
    <lineage>
        <taxon>Bacteria</taxon>
        <taxon>Pseudomonadati</taxon>
        <taxon>Pseudomonadota</taxon>
        <taxon>Gammaproteobacteria</taxon>
        <taxon>Natronospirales</taxon>
        <taxon>Natronospiraceae</taxon>
        <taxon>Natronospira</taxon>
    </lineage>
</organism>
<dbReference type="CDD" id="cd00090">
    <property type="entry name" value="HTH_ARSR"/>
    <property type="match status" value="1"/>
</dbReference>
<dbReference type="InterPro" id="IPR011991">
    <property type="entry name" value="ArsR-like_HTH"/>
</dbReference>
<dbReference type="InterPro" id="IPR036390">
    <property type="entry name" value="WH_DNA-bd_sf"/>
</dbReference>
<dbReference type="Gene3D" id="1.10.10.10">
    <property type="entry name" value="Winged helix-like DNA-binding domain superfamily/Winged helix DNA-binding domain"/>
    <property type="match status" value="1"/>
</dbReference>
<dbReference type="PROSITE" id="PS51197">
    <property type="entry name" value="HTH_RRF2_2"/>
    <property type="match status" value="1"/>
</dbReference>
<accession>A0ABU0W9F4</accession>
<evidence type="ECO:0000313" key="2">
    <source>
        <dbReference type="Proteomes" id="UP001239019"/>
    </source>
</evidence>
<dbReference type="InterPro" id="IPR000944">
    <property type="entry name" value="Tscrpt_reg_Rrf2"/>
</dbReference>